<gene>
    <name evidence="2" type="ORF">VE01_10569</name>
</gene>
<dbReference type="SUPFAM" id="SSF54909">
    <property type="entry name" value="Dimeric alpha+beta barrel"/>
    <property type="match status" value="1"/>
</dbReference>
<dbReference type="InterPro" id="IPR013097">
    <property type="entry name" value="Dabb"/>
</dbReference>
<evidence type="ECO:0000313" key="2">
    <source>
        <dbReference type="EMBL" id="OBT91457.1"/>
    </source>
</evidence>
<dbReference type="PROSITE" id="PS51502">
    <property type="entry name" value="S_R_A_B_BARREL"/>
    <property type="match status" value="1"/>
</dbReference>
<dbReference type="RefSeq" id="XP_018125190.1">
    <property type="nucleotide sequence ID" value="XM_018279966.1"/>
</dbReference>
<evidence type="ECO:0000313" key="3">
    <source>
        <dbReference type="Proteomes" id="UP000091956"/>
    </source>
</evidence>
<dbReference type="Pfam" id="PF07876">
    <property type="entry name" value="Dabb"/>
    <property type="match status" value="1"/>
</dbReference>
<proteinExistence type="predicted"/>
<organism evidence="2 3">
    <name type="scientific">Pseudogymnoascus verrucosus</name>
    <dbReference type="NCBI Taxonomy" id="342668"/>
    <lineage>
        <taxon>Eukaryota</taxon>
        <taxon>Fungi</taxon>
        <taxon>Dikarya</taxon>
        <taxon>Ascomycota</taxon>
        <taxon>Pezizomycotina</taxon>
        <taxon>Leotiomycetes</taxon>
        <taxon>Thelebolales</taxon>
        <taxon>Thelebolaceae</taxon>
        <taxon>Pseudogymnoascus</taxon>
    </lineage>
</organism>
<dbReference type="Proteomes" id="UP000091956">
    <property type="component" value="Unassembled WGS sequence"/>
</dbReference>
<reference evidence="3" key="2">
    <citation type="journal article" date="2018" name="Nat. Commun.">
        <title>Extreme sensitivity to ultraviolet light in the fungal pathogen causing white-nose syndrome of bats.</title>
        <authorList>
            <person name="Palmer J.M."/>
            <person name="Drees K.P."/>
            <person name="Foster J.T."/>
            <person name="Lindner D.L."/>
        </authorList>
    </citation>
    <scope>NUCLEOTIDE SEQUENCE [LARGE SCALE GENOMIC DNA]</scope>
    <source>
        <strain evidence="3">UAMH 10579</strain>
    </source>
</reference>
<reference evidence="2 3" key="1">
    <citation type="submission" date="2016-03" db="EMBL/GenBank/DDBJ databases">
        <title>Comparative genomics of Pseudogymnoascus destructans, the fungus causing white-nose syndrome of bats.</title>
        <authorList>
            <person name="Palmer J.M."/>
            <person name="Drees K.P."/>
            <person name="Foster J.T."/>
            <person name="Lindner D.L."/>
        </authorList>
    </citation>
    <scope>NUCLEOTIDE SEQUENCE [LARGE SCALE GENOMIC DNA]</scope>
    <source>
        <strain evidence="2 3">UAMH 10579</strain>
    </source>
</reference>
<dbReference type="SMART" id="SM00886">
    <property type="entry name" value="Dabb"/>
    <property type="match status" value="1"/>
</dbReference>
<dbReference type="GeneID" id="28843955"/>
<accession>A0A1B8G6J8</accession>
<keyword evidence="3" id="KW-1185">Reference proteome</keyword>
<evidence type="ECO:0000259" key="1">
    <source>
        <dbReference type="PROSITE" id="PS51502"/>
    </source>
</evidence>
<dbReference type="OrthoDB" id="3830014at2759"/>
<protein>
    <recommendedName>
        <fullName evidence="1">Stress-response A/B barrel domain-containing protein</fullName>
    </recommendedName>
</protein>
<feature type="domain" description="Stress-response A/B barrel" evidence="1">
    <location>
        <begin position="7"/>
        <end position="103"/>
    </location>
</feature>
<dbReference type="Gene3D" id="3.30.70.100">
    <property type="match status" value="1"/>
</dbReference>
<name>A0A1B8G6J8_9PEZI</name>
<sequence length="108" mass="12235">MSTAKPIRRVTLFKIPTEEGQEQLLAKYRDMPQKALKDGAPYILDIQAGKTFPDQRAQGFTLVASTVFKNKEDMLFYDNECAGHADLKKVAMAVHQGVMMVYFESIFD</sequence>
<dbReference type="AlphaFoldDB" id="A0A1B8G6J8"/>
<dbReference type="EMBL" id="KV460290">
    <property type="protein sequence ID" value="OBT91457.1"/>
    <property type="molecule type" value="Genomic_DNA"/>
</dbReference>
<dbReference type="InterPro" id="IPR011008">
    <property type="entry name" value="Dimeric_a/b-barrel"/>
</dbReference>